<feature type="transmembrane region" description="Helical" evidence="1">
    <location>
        <begin position="47"/>
        <end position="71"/>
    </location>
</feature>
<reference evidence="2 3" key="1">
    <citation type="submission" date="2023-04" db="EMBL/GenBank/DDBJ databases">
        <title>A long-awaited taxogenomic arrangement of the family Halomonadaceae.</title>
        <authorList>
            <person name="De La Haba R."/>
            <person name="Chuvochina M."/>
            <person name="Wittouck S."/>
            <person name="Arahal D.R."/>
            <person name="Sanchez-Porro C."/>
            <person name="Hugenholtz P."/>
            <person name="Ventosa A."/>
        </authorList>
    </citation>
    <scope>NUCLEOTIDE SEQUENCE [LARGE SCALE GENOMIC DNA]</scope>
    <source>
        <strain evidence="2 3">DSM 26770</strain>
    </source>
</reference>
<feature type="transmembrane region" description="Helical" evidence="1">
    <location>
        <begin position="114"/>
        <end position="136"/>
    </location>
</feature>
<organism evidence="2 3">
    <name type="scientific">Franzmannia qiaohouensis</name>
    <dbReference type="NCBI Taxonomy" id="1329370"/>
    <lineage>
        <taxon>Bacteria</taxon>
        <taxon>Pseudomonadati</taxon>
        <taxon>Pseudomonadota</taxon>
        <taxon>Gammaproteobacteria</taxon>
        <taxon>Oceanospirillales</taxon>
        <taxon>Halomonadaceae</taxon>
        <taxon>Franzmannia</taxon>
    </lineage>
</organism>
<gene>
    <name evidence="2" type="ORF">QC821_05650</name>
</gene>
<keyword evidence="1" id="KW-0812">Transmembrane</keyword>
<evidence type="ECO:0008006" key="4">
    <source>
        <dbReference type="Google" id="ProtNLM"/>
    </source>
</evidence>
<dbReference type="Proteomes" id="UP001251374">
    <property type="component" value="Unassembled WGS sequence"/>
</dbReference>
<evidence type="ECO:0000256" key="1">
    <source>
        <dbReference type="SAM" id="Phobius"/>
    </source>
</evidence>
<name>A0ABU1HBC7_9GAMM</name>
<proteinExistence type="predicted"/>
<feature type="transmembrane region" description="Helical" evidence="1">
    <location>
        <begin position="12"/>
        <end position="35"/>
    </location>
</feature>
<evidence type="ECO:0000313" key="3">
    <source>
        <dbReference type="Proteomes" id="UP001251374"/>
    </source>
</evidence>
<dbReference type="EMBL" id="JARWAM010000003">
    <property type="protein sequence ID" value="MDR5904753.1"/>
    <property type="molecule type" value="Genomic_DNA"/>
</dbReference>
<feature type="transmembrane region" description="Helical" evidence="1">
    <location>
        <begin position="83"/>
        <end position="108"/>
    </location>
</feature>
<evidence type="ECO:0000313" key="2">
    <source>
        <dbReference type="EMBL" id="MDR5904753.1"/>
    </source>
</evidence>
<accession>A0ABU1HBC7</accession>
<keyword evidence="1" id="KW-1133">Transmembrane helix</keyword>
<dbReference type="RefSeq" id="WP_309718140.1">
    <property type="nucleotide sequence ID" value="NZ_JARWAM010000003.1"/>
</dbReference>
<comment type="caution">
    <text evidence="2">The sequence shown here is derived from an EMBL/GenBank/DDBJ whole genome shotgun (WGS) entry which is preliminary data.</text>
</comment>
<keyword evidence="3" id="KW-1185">Reference proteome</keyword>
<protein>
    <recommendedName>
        <fullName evidence="4">Transmembrane protein</fullName>
    </recommendedName>
</protein>
<sequence>MNRESVHRILIAAELLVLALPASLFCLFFSLALLMTVGFPWRLEELAILHFLLLGYLGIFGLWRLAITYLWHCDEGLIGALWWWRAACLGAGLLSVSLLLVGLIEAGWAAPEGVIIVATGSFASPLLVPFLHLACLRRAALTRR</sequence>
<keyword evidence="1" id="KW-0472">Membrane</keyword>